<reference evidence="3" key="1">
    <citation type="submission" date="2023-10" db="EMBL/GenBank/DDBJ databases">
        <title>Genome assemblies of two species of porcelain crab, Petrolisthes cinctipes and Petrolisthes manimaculis (Anomura: Porcellanidae).</title>
        <authorList>
            <person name="Angst P."/>
        </authorList>
    </citation>
    <scope>NUCLEOTIDE SEQUENCE</scope>
    <source>
        <strain evidence="3">PB745_01</strain>
        <tissue evidence="3">Gill</tissue>
    </source>
</reference>
<organism evidence="3 4">
    <name type="scientific">Petrolisthes cinctipes</name>
    <name type="common">Flat porcelain crab</name>
    <dbReference type="NCBI Taxonomy" id="88211"/>
    <lineage>
        <taxon>Eukaryota</taxon>
        <taxon>Metazoa</taxon>
        <taxon>Ecdysozoa</taxon>
        <taxon>Arthropoda</taxon>
        <taxon>Crustacea</taxon>
        <taxon>Multicrustacea</taxon>
        <taxon>Malacostraca</taxon>
        <taxon>Eumalacostraca</taxon>
        <taxon>Eucarida</taxon>
        <taxon>Decapoda</taxon>
        <taxon>Pleocyemata</taxon>
        <taxon>Anomura</taxon>
        <taxon>Galatheoidea</taxon>
        <taxon>Porcellanidae</taxon>
        <taxon>Petrolisthes</taxon>
    </lineage>
</organism>
<comment type="caution">
    <text evidence="3">The sequence shown here is derived from an EMBL/GenBank/DDBJ whole genome shotgun (WGS) entry which is preliminary data.</text>
</comment>
<evidence type="ECO:0000256" key="1">
    <source>
        <dbReference type="SAM" id="MobiDB-lite"/>
    </source>
</evidence>
<evidence type="ECO:0000313" key="3">
    <source>
        <dbReference type="EMBL" id="KAK3859990.1"/>
    </source>
</evidence>
<feature type="region of interest" description="Disordered" evidence="1">
    <location>
        <begin position="72"/>
        <end position="97"/>
    </location>
</feature>
<protein>
    <submittedName>
        <fullName evidence="3">Uncharacterized protein</fullName>
    </submittedName>
</protein>
<sequence length="123" mass="14032">MMTWRTRKQVLLRYCCCCCVVLLLLLVTTAGAQDTPQQTREDDGSKNTDTYRPITPALAPVTLTSGRARSIDARTEFGRDRNSDQWPWRSDPRGKGDQFLSKAQKEALKFLGRDNPFYLETKS</sequence>
<feature type="compositionally biased region" description="Basic and acidic residues" evidence="1">
    <location>
        <begin position="72"/>
        <end position="83"/>
    </location>
</feature>
<name>A0AAE1K0W3_PETCI</name>
<dbReference type="AlphaFoldDB" id="A0AAE1K0W3"/>
<keyword evidence="2" id="KW-0732">Signal</keyword>
<keyword evidence="4" id="KW-1185">Reference proteome</keyword>
<gene>
    <name evidence="3" type="ORF">Pcinc_033928</name>
</gene>
<feature type="signal peptide" evidence="2">
    <location>
        <begin position="1"/>
        <end position="32"/>
    </location>
</feature>
<dbReference type="Proteomes" id="UP001286313">
    <property type="component" value="Unassembled WGS sequence"/>
</dbReference>
<proteinExistence type="predicted"/>
<feature type="region of interest" description="Disordered" evidence="1">
    <location>
        <begin position="33"/>
        <end position="55"/>
    </location>
</feature>
<evidence type="ECO:0000313" key="4">
    <source>
        <dbReference type="Proteomes" id="UP001286313"/>
    </source>
</evidence>
<feature type="chain" id="PRO_5042170822" evidence="2">
    <location>
        <begin position="33"/>
        <end position="123"/>
    </location>
</feature>
<evidence type="ECO:0000256" key="2">
    <source>
        <dbReference type="SAM" id="SignalP"/>
    </source>
</evidence>
<dbReference type="EMBL" id="JAWQEG010004848">
    <property type="protein sequence ID" value="KAK3859990.1"/>
    <property type="molecule type" value="Genomic_DNA"/>
</dbReference>
<accession>A0AAE1K0W3</accession>